<comment type="subunit">
    <text evidence="6 7">Homodimer.</text>
</comment>
<dbReference type="HAMAP" id="MF_01928">
    <property type="entry name" value="PurK"/>
    <property type="match status" value="1"/>
</dbReference>
<evidence type="ECO:0000256" key="2">
    <source>
        <dbReference type="ARBA" id="ARBA00022755"/>
    </source>
</evidence>
<keyword evidence="1 6" id="KW-0547">Nucleotide-binding</keyword>
<feature type="binding site" evidence="6">
    <location>
        <position position="108"/>
    </location>
    <ligand>
        <name>ATP</name>
        <dbReference type="ChEBI" id="CHEBI:30616"/>
    </ligand>
</feature>
<evidence type="ECO:0000256" key="3">
    <source>
        <dbReference type="ARBA" id="ARBA00022793"/>
    </source>
</evidence>
<dbReference type="GO" id="GO:0006189">
    <property type="term" value="P:'de novo' IMP biosynthetic process"/>
    <property type="evidence" value="ECO:0007669"/>
    <property type="project" value="UniProtKB-UniRule"/>
</dbReference>
<dbReference type="PANTHER" id="PTHR11609:SF5">
    <property type="entry name" value="PHOSPHORIBOSYLAMINOIMIDAZOLE CARBOXYLASE"/>
    <property type="match status" value="1"/>
</dbReference>
<name>A0A495P526_9FLAO</name>
<dbReference type="GO" id="GO:0005829">
    <property type="term" value="C:cytosol"/>
    <property type="evidence" value="ECO:0007669"/>
    <property type="project" value="TreeGrafter"/>
</dbReference>
<dbReference type="SUPFAM" id="SSF52440">
    <property type="entry name" value="PreATP-grasp domain"/>
    <property type="match status" value="1"/>
</dbReference>
<accession>A0A495P526</accession>
<evidence type="ECO:0000256" key="1">
    <source>
        <dbReference type="ARBA" id="ARBA00022741"/>
    </source>
</evidence>
<keyword evidence="3" id="KW-0210">Decarboxylase</keyword>
<reference evidence="9 10" key="1">
    <citation type="submission" date="2018-10" db="EMBL/GenBank/DDBJ databases">
        <title>Genomic Encyclopedia of Archaeal and Bacterial Type Strains, Phase II (KMG-II): from individual species to whole genera.</title>
        <authorList>
            <person name="Goeker M."/>
        </authorList>
    </citation>
    <scope>NUCLEOTIDE SEQUENCE [LARGE SCALE GENOMIC DNA]</scope>
    <source>
        <strain evidence="9 10">DSM 19839</strain>
    </source>
</reference>
<feature type="domain" description="ATP-grasp" evidence="8">
    <location>
        <begin position="112"/>
        <end position="298"/>
    </location>
</feature>
<feature type="binding site" evidence="6">
    <location>
        <begin position="268"/>
        <end position="269"/>
    </location>
    <ligand>
        <name>ATP</name>
        <dbReference type="ChEBI" id="CHEBI:30616"/>
    </ligand>
</feature>
<proteinExistence type="inferred from homology"/>
<comment type="catalytic activity">
    <reaction evidence="6 7">
        <text>5-amino-1-(5-phospho-beta-D-ribosyl)imidazole + hydrogencarbonate + ATP = 5-carboxyamino-1-(5-phospho-D-ribosyl)imidazole + ADP + phosphate + 2 H(+)</text>
        <dbReference type="Rhea" id="RHEA:19317"/>
        <dbReference type="ChEBI" id="CHEBI:15378"/>
        <dbReference type="ChEBI" id="CHEBI:17544"/>
        <dbReference type="ChEBI" id="CHEBI:30616"/>
        <dbReference type="ChEBI" id="CHEBI:43474"/>
        <dbReference type="ChEBI" id="CHEBI:58730"/>
        <dbReference type="ChEBI" id="CHEBI:137981"/>
        <dbReference type="ChEBI" id="CHEBI:456216"/>
        <dbReference type="EC" id="6.3.4.18"/>
    </reaction>
</comment>
<evidence type="ECO:0000259" key="8">
    <source>
        <dbReference type="PROSITE" id="PS50975"/>
    </source>
</evidence>
<keyword evidence="4 6" id="KW-0067">ATP-binding</keyword>
<dbReference type="Pfam" id="PF22660">
    <property type="entry name" value="RS_preATP-grasp-like"/>
    <property type="match status" value="1"/>
</dbReference>
<dbReference type="EC" id="6.3.4.18" evidence="6 7"/>
<evidence type="ECO:0000256" key="5">
    <source>
        <dbReference type="ARBA" id="ARBA00023239"/>
    </source>
</evidence>
<organism evidence="9 10">
    <name type="scientific">Gillisia mitskevichiae</name>
    <dbReference type="NCBI Taxonomy" id="270921"/>
    <lineage>
        <taxon>Bacteria</taxon>
        <taxon>Pseudomonadati</taxon>
        <taxon>Bacteroidota</taxon>
        <taxon>Flavobacteriia</taxon>
        <taxon>Flavobacteriales</taxon>
        <taxon>Flavobacteriaceae</taxon>
        <taxon>Gillisia</taxon>
    </lineage>
</organism>
<evidence type="ECO:0000256" key="6">
    <source>
        <dbReference type="HAMAP-Rule" id="MF_01928"/>
    </source>
</evidence>
<dbReference type="Pfam" id="PF02222">
    <property type="entry name" value="ATP-grasp"/>
    <property type="match status" value="1"/>
</dbReference>
<dbReference type="NCBIfam" id="TIGR01161">
    <property type="entry name" value="purK"/>
    <property type="match status" value="1"/>
</dbReference>
<dbReference type="UniPathway" id="UPA00074">
    <property type="reaction ID" value="UER00942"/>
</dbReference>
<dbReference type="PANTHER" id="PTHR11609">
    <property type="entry name" value="PURINE BIOSYNTHESIS PROTEIN 6/7, PUR6/7"/>
    <property type="match status" value="1"/>
</dbReference>
<dbReference type="Pfam" id="PF17769">
    <property type="entry name" value="PurK_C"/>
    <property type="match status" value="1"/>
</dbReference>
<evidence type="ECO:0000256" key="4">
    <source>
        <dbReference type="ARBA" id="ARBA00022840"/>
    </source>
</evidence>
<keyword evidence="2 6" id="KW-0658">Purine biosynthesis</keyword>
<comment type="function">
    <text evidence="7">Catalyzes the ATP-dependent conversion of 5-aminoimidazole ribonucleotide (AIR) and HCO(3)- to N5-carboxyaminoimidazole ribonucleotide (N5-CAIR).</text>
</comment>
<evidence type="ECO:0000313" key="10">
    <source>
        <dbReference type="Proteomes" id="UP000276282"/>
    </source>
</evidence>
<dbReference type="InterPro" id="IPR011054">
    <property type="entry name" value="Rudment_hybrid_motif"/>
</dbReference>
<dbReference type="RefSeq" id="WP_121346430.1">
    <property type="nucleotide sequence ID" value="NZ_RBLG01000004.1"/>
</dbReference>
<keyword evidence="6 7" id="KW-0436">Ligase</keyword>
<dbReference type="Gene3D" id="3.40.50.20">
    <property type="match status" value="1"/>
</dbReference>
<gene>
    <name evidence="6 7" type="primary">purK</name>
    <name evidence="9" type="ORF">BC962_2602</name>
</gene>
<dbReference type="NCBIfam" id="NF004679">
    <property type="entry name" value="PRK06019.1-5"/>
    <property type="match status" value="1"/>
</dbReference>
<dbReference type="PROSITE" id="PS50975">
    <property type="entry name" value="ATP_GRASP"/>
    <property type="match status" value="1"/>
</dbReference>
<evidence type="ECO:0000256" key="7">
    <source>
        <dbReference type="RuleBase" id="RU361200"/>
    </source>
</evidence>
<dbReference type="GO" id="GO:0004638">
    <property type="term" value="F:phosphoribosylaminoimidazole carboxylase activity"/>
    <property type="evidence" value="ECO:0007669"/>
    <property type="project" value="InterPro"/>
</dbReference>
<dbReference type="AlphaFoldDB" id="A0A495P526"/>
<feature type="binding site" evidence="6">
    <location>
        <begin position="181"/>
        <end position="184"/>
    </location>
    <ligand>
        <name>ATP</name>
        <dbReference type="ChEBI" id="CHEBI:30616"/>
    </ligand>
</feature>
<protein>
    <recommendedName>
        <fullName evidence="6 7">N5-carboxyaminoimidazole ribonucleotide synthase</fullName>
        <shortName evidence="6 7">N5-CAIR synthase</shortName>
        <ecNumber evidence="6 7">6.3.4.18</ecNumber>
    </recommendedName>
    <alternativeName>
        <fullName evidence="6 7">5-(carboxyamino)imidazole ribonucleotide synthetase</fullName>
    </alternativeName>
</protein>
<comment type="caution">
    <text evidence="9">The sequence shown here is derived from an EMBL/GenBank/DDBJ whole genome shotgun (WGS) entry which is preliminary data.</text>
</comment>
<sequence>MINYFSSDFKLGILGGGQLGKMLLYETRKFDIHTIVMDPSEEAPCKISANTFIKGDLMDYDTVLDFGRKVDLVTFEIESVNVQALKQLEKEGIKVFPSSSTLEKISDKVIQKQFYLDNKISTAPFSAFNSRSELLKAFSEDQLSLPFVWKSATGGYDGRGVMIVKSQEDLEQIPQGKCLAEKLIPFKNELAVIVARNPSGQVISYPVVEMEFHPVANQVEYVICPARIEESTSVKARQLAEKVSDAFEHVGLLAVEMFLTQDDELVVNEVAPRPHNSGHYSIEASYTNQFEQHIRAILDLPLGDTESKVAGIMVNLSGEESYNGPPVYKNMEQILKMPGVTPHIYGKKETRPFRKMGHVTIVNKDILKARSIAEEVKNTLKVISEN</sequence>
<dbReference type="InterPro" id="IPR016185">
    <property type="entry name" value="PreATP-grasp_dom_sf"/>
</dbReference>
<feature type="binding site" evidence="6">
    <location>
        <position position="150"/>
    </location>
    <ligand>
        <name>ATP</name>
        <dbReference type="ChEBI" id="CHEBI:30616"/>
    </ligand>
</feature>
<dbReference type="SUPFAM" id="SSF51246">
    <property type="entry name" value="Rudiment single hybrid motif"/>
    <property type="match status" value="1"/>
</dbReference>
<dbReference type="Proteomes" id="UP000276282">
    <property type="component" value="Unassembled WGS sequence"/>
</dbReference>
<keyword evidence="10" id="KW-1185">Reference proteome</keyword>
<dbReference type="InterPro" id="IPR011761">
    <property type="entry name" value="ATP-grasp"/>
</dbReference>
<dbReference type="Gene3D" id="3.30.1490.20">
    <property type="entry name" value="ATP-grasp fold, A domain"/>
    <property type="match status" value="1"/>
</dbReference>
<dbReference type="EMBL" id="RBLG01000004">
    <property type="protein sequence ID" value="RKS44930.1"/>
    <property type="molecule type" value="Genomic_DNA"/>
</dbReference>
<dbReference type="SUPFAM" id="SSF56059">
    <property type="entry name" value="Glutathione synthetase ATP-binding domain-like"/>
    <property type="match status" value="1"/>
</dbReference>
<dbReference type="InterPro" id="IPR005875">
    <property type="entry name" value="PurK"/>
</dbReference>
<feature type="binding site" evidence="6">
    <location>
        <position position="189"/>
    </location>
    <ligand>
        <name>ATP</name>
        <dbReference type="ChEBI" id="CHEBI:30616"/>
    </ligand>
</feature>
<dbReference type="InterPro" id="IPR003135">
    <property type="entry name" value="ATP-grasp_carboxylate-amine"/>
</dbReference>
<evidence type="ECO:0000313" key="9">
    <source>
        <dbReference type="EMBL" id="RKS44930.1"/>
    </source>
</evidence>
<comment type="similarity">
    <text evidence="6 7">Belongs to the PurK/PurT family.</text>
</comment>
<dbReference type="OrthoDB" id="9804625at2"/>
<dbReference type="FunFam" id="3.30.470.20:FF:000037">
    <property type="entry name" value="Phosphoribosylaminoimidazole carboxylase, chloroplastic"/>
    <property type="match status" value="1"/>
</dbReference>
<comment type="caution">
    <text evidence="6">Lacks conserved residue(s) required for the propagation of feature annotation.</text>
</comment>
<keyword evidence="5" id="KW-0456">Lyase</keyword>
<dbReference type="Gene3D" id="3.30.470.20">
    <property type="entry name" value="ATP-grasp fold, B domain"/>
    <property type="match status" value="1"/>
</dbReference>
<dbReference type="InterPro" id="IPR054350">
    <property type="entry name" value="PurT/PurK_preATP-grasp"/>
</dbReference>
<comment type="function">
    <text evidence="6">Catalyzes the ATP-dependent conversion of 5-aminoimidazole ribonucleotide (AIR) and HCO(3)(-) to N5-carboxyaminoimidazole ribonucleotide (N5-CAIR).</text>
</comment>
<dbReference type="GO" id="GO:0005524">
    <property type="term" value="F:ATP binding"/>
    <property type="evidence" value="ECO:0007669"/>
    <property type="project" value="UniProtKB-UniRule"/>
</dbReference>
<comment type="pathway">
    <text evidence="6 7">Purine metabolism; IMP biosynthesis via de novo pathway; 5-amino-1-(5-phospho-D-ribosyl)imidazole-4-carboxylate from 5-amino-1-(5-phospho-D-ribosyl)imidazole (N5-CAIR route): step 1/2.</text>
</comment>
<dbReference type="InterPro" id="IPR013815">
    <property type="entry name" value="ATP_grasp_subdomain_1"/>
</dbReference>
<dbReference type="GO" id="GO:0046872">
    <property type="term" value="F:metal ion binding"/>
    <property type="evidence" value="ECO:0007669"/>
    <property type="project" value="InterPro"/>
</dbReference>
<dbReference type="GO" id="GO:0034028">
    <property type="term" value="F:5-(carboxyamino)imidazole ribonucleotide synthase activity"/>
    <property type="evidence" value="ECO:0007669"/>
    <property type="project" value="UniProtKB-UniRule"/>
</dbReference>
<dbReference type="InterPro" id="IPR040686">
    <property type="entry name" value="PurK_C"/>
</dbReference>